<dbReference type="AlphaFoldDB" id="A0A1Y2I9N5"/>
<organism evidence="2 3">
    <name type="scientific">Trametes coccinea (strain BRFM310)</name>
    <name type="common">Pycnoporus coccineus</name>
    <dbReference type="NCBI Taxonomy" id="1353009"/>
    <lineage>
        <taxon>Eukaryota</taxon>
        <taxon>Fungi</taxon>
        <taxon>Dikarya</taxon>
        <taxon>Basidiomycota</taxon>
        <taxon>Agaricomycotina</taxon>
        <taxon>Agaricomycetes</taxon>
        <taxon>Polyporales</taxon>
        <taxon>Polyporaceae</taxon>
        <taxon>Trametes</taxon>
    </lineage>
</organism>
<evidence type="ECO:0000313" key="3">
    <source>
        <dbReference type="Proteomes" id="UP000193067"/>
    </source>
</evidence>
<name>A0A1Y2I9N5_TRAC3</name>
<dbReference type="STRING" id="1353009.A0A1Y2I9N5"/>
<gene>
    <name evidence="2" type="ORF">PYCCODRAFT_1140618</name>
</gene>
<dbReference type="OrthoDB" id="3271002at2759"/>
<evidence type="ECO:0000313" key="2">
    <source>
        <dbReference type="EMBL" id="OSC97393.1"/>
    </source>
</evidence>
<dbReference type="Proteomes" id="UP000193067">
    <property type="component" value="Unassembled WGS sequence"/>
</dbReference>
<evidence type="ECO:0000256" key="1">
    <source>
        <dbReference type="SAM" id="MobiDB-lite"/>
    </source>
</evidence>
<reference evidence="2 3" key="1">
    <citation type="journal article" date="2015" name="Biotechnol. Biofuels">
        <title>Enhanced degradation of softwood versus hardwood by the white-rot fungus Pycnoporus coccineus.</title>
        <authorList>
            <person name="Couturier M."/>
            <person name="Navarro D."/>
            <person name="Chevret D."/>
            <person name="Henrissat B."/>
            <person name="Piumi F."/>
            <person name="Ruiz-Duenas F.J."/>
            <person name="Martinez A.T."/>
            <person name="Grigoriev I.V."/>
            <person name="Riley R."/>
            <person name="Lipzen A."/>
            <person name="Berrin J.G."/>
            <person name="Master E.R."/>
            <person name="Rosso M.N."/>
        </authorList>
    </citation>
    <scope>NUCLEOTIDE SEQUENCE [LARGE SCALE GENOMIC DNA]</scope>
    <source>
        <strain evidence="2 3">BRFM310</strain>
    </source>
</reference>
<keyword evidence="3" id="KW-1185">Reference proteome</keyword>
<proteinExistence type="predicted"/>
<feature type="region of interest" description="Disordered" evidence="1">
    <location>
        <begin position="130"/>
        <end position="179"/>
    </location>
</feature>
<sequence>MQSVYSGRSPRFRRIIANMQFIWRPFGPTVKSNSGFLQVGGTDRTSFAVRKTADARKDKMGPQWSQWVSRAVNKLADDGILDTSDPHGNVTFTPDAKKTITKVRRESMGPGVALSPGLERKIWKDVTQRLSGAGVKRRRRRSSATSMPDMDGWDDVETPPKKKQARKSSSRMTKAEVSC</sequence>
<protein>
    <submittedName>
        <fullName evidence="2">Uncharacterized protein</fullName>
    </submittedName>
</protein>
<dbReference type="EMBL" id="KZ084152">
    <property type="protein sequence ID" value="OSC97393.1"/>
    <property type="molecule type" value="Genomic_DNA"/>
</dbReference>
<accession>A0A1Y2I9N5</accession>